<evidence type="ECO:0000313" key="2">
    <source>
        <dbReference type="EMBL" id="CAB4147031.1"/>
    </source>
</evidence>
<organism evidence="5">
    <name type="scientific">uncultured Caudovirales phage</name>
    <dbReference type="NCBI Taxonomy" id="2100421"/>
    <lineage>
        <taxon>Viruses</taxon>
        <taxon>Duplodnaviria</taxon>
        <taxon>Heunggongvirae</taxon>
        <taxon>Uroviricota</taxon>
        <taxon>Caudoviricetes</taxon>
        <taxon>Peduoviridae</taxon>
        <taxon>Maltschvirus</taxon>
        <taxon>Maltschvirus maltsch</taxon>
    </lineage>
</organism>
<reference evidence="5" key="1">
    <citation type="submission" date="2020-05" db="EMBL/GenBank/DDBJ databases">
        <authorList>
            <person name="Chiriac C."/>
            <person name="Salcher M."/>
            <person name="Ghai R."/>
            <person name="Kavagutti S V."/>
        </authorList>
    </citation>
    <scope>NUCLEOTIDE SEQUENCE</scope>
</reference>
<feature type="domain" description="HTH cro/C1-type" evidence="1">
    <location>
        <begin position="20"/>
        <end position="64"/>
    </location>
</feature>
<proteinExistence type="predicted"/>
<dbReference type="Pfam" id="PF01381">
    <property type="entry name" value="HTH_3"/>
    <property type="match status" value="1"/>
</dbReference>
<gene>
    <name evidence="3" type="ORF">UFOVP1020_3</name>
    <name evidence="4" type="ORF">UFOVP1170_52</name>
    <name evidence="5" type="ORF">UFOVP1621_47</name>
    <name evidence="2" type="ORF">UFOVP512_8</name>
</gene>
<dbReference type="EMBL" id="LR796488">
    <property type="protein sequence ID" value="CAB4147031.1"/>
    <property type="molecule type" value="Genomic_DNA"/>
</dbReference>
<dbReference type="InterPro" id="IPR036286">
    <property type="entry name" value="LexA/Signal_pep-like_sf"/>
</dbReference>
<dbReference type="GO" id="GO:0003677">
    <property type="term" value="F:DNA binding"/>
    <property type="evidence" value="ECO:0007669"/>
    <property type="project" value="InterPro"/>
</dbReference>
<dbReference type="SUPFAM" id="SSF51306">
    <property type="entry name" value="LexA/Signal peptidase"/>
    <property type="match status" value="1"/>
</dbReference>
<dbReference type="PROSITE" id="PS50943">
    <property type="entry name" value="HTH_CROC1"/>
    <property type="match status" value="1"/>
</dbReference>
<dbReference type="CDD" id="cd00093">
    <property type="entry name" value="HTH_XRE"/>
    <property type="match status" value="1"/>
</dbReference>
<evidence type="ECO:0000313" key="4">
    <source>
        <dbReference type="EMBL" id="CAB4188104.1"/>
    </source>
</evidence>
<evidence type="ECO:0000259" key="1">
    <source>
        <dbReference type="PROSITE" id="PS50943"/>
    </source>
</evidence>
<dbReference type="EMBL" id="LR797500">
    <property type="protein sequence ID" value="CAB4220561.1"/>
    <property type="molecule type" value="Genomic_DNA"/>
</dbReference>
<evidence type="ECO:0000313" key="5">
    <source>
        <dbReference type="EMBL" id="CAB4220561.1"/>
    </source>
</evidence>
<evidence type="ECO:0000313" key="3">
    <source>
        <dbReference type="EMBL" id="CAB4178659.1"/>
    </source>
</evidence>
<name>A0A6J5T0Q7_9CAUD</name>
<accession>A0A6J5T0Q7</accession>
<dbReference type="EMBL" id="LR796970">
    <property type="protein sequence ID" value="CAB4178659.1"/>
    <property type="molecule type" value="Genomic_DNA"/>
</dbReference>
<dbReference type="SMART" id="SM00530">
    <property type="entry name" value="HTH_XRE"/>
    <property type="match status" value="1"/>
</dbReference>
<dbReference type="EMBL" id="LR797115">
    <property type="protein sequence ID" value="CAB4188104.1"/>
    <property type="molecule type" value="Genomic_DNA"/>
</dbReference>
<dbReference type="SUPFAM" id="SSF47413">
    <property type="entry name" value="lambda repressor-like DNA-binding domains"/>
    <property type="match status" value="1"/>
</dbReference>
<sequence>MDTPAQRLKWARETNSSYSTASDAARAYGWTVPTYLGHENGDRNPSREAAKRYAVAYKVPWDWLLEGGPVPNSKAGKARRIAAIPTRGEVAAGQWLDLDVAIDENDFDQYPIAVDLRYPAEAQYGLIVRGTSINRVANPGDVLHCLDTGIAPIDPDDDDLVIVERRRAQQGQREVTAKRIRRRGSIVILMPDSTDKKWKPLELDTSNSSDEEEIGVIALVLAIYKPLRNKR</sequence>
<dbReference type="Gene3D" id="1.10.260.40">
    <property type="entry name" value="lambda repressor-like DNA-binding domains"/>
    <property type="match status" value="1"/>
</dbReference>
<dbReference type="Gene3D" id="2.10.109.10">
    <property type="entry name" value="Umud Fragment, subunit A"/>
    <property type="match status" value="1"/>
</dbReference>
<dbReference type="InterPro" id="IPR010982">
    <property type="entry name" value="Lambda_DNA-bd_dom_sf"/>
</dbReference>
<dbReference type="InterPro" id="IPR001387">
    <property type="entry name" value="Cro/C1-type_HTH"/>
</dbReference>
<protein>
    <submittedName>
        <fullName evidence="5">HTH_XRE domain containing protein</fullName>
    </submittedName>
</protein>